<sequence length="115" mass="12499">MSTLNIDAALKSLGGNKKLLNKVMIKFIDGYEQADKVLLEHLTKGEIAEAERYTHTLKGLAGTIGADDFREQLTTLEAALHAGQSIDDSVTMAKNISPILKQVIEDCRSISQTLA</sequence>
<keyword evidence="1" id="KW-0597">Phosphoprotein</keyword>
<feature type="modified residue" description="Phosphohistidine" evidence="1">
    <location>
        <position position="55"/>
    </location>
</feature>
<accession>A0A1M7S8V4</accession>
<reference evidence="3 4" key="1">
    <citation type="submission" date="2016-12" db="EMBL/GenBank/DDBJ databases">
        <authorList>
            <person name="Song W.-J."/>
            <person name="Kurnit D.M."/>
        </authorList>
    </citation>
    <scope>NUCLEOTIDE SEQUENCE [LARGE SCALE GENOMIC DNA]</scope>
    <source>
        <strain evidence="3 4">DSM 11393</strain>
    </source>
</reference>
<name>A0A1M7S8V4_9BACT</name>
<dbReference type="AlphaFoldDB" id="A0A1M7S8V4"/>
<evidence type="ECO:0000256" key="1">
    <source>
        <dbReference type="PROSITE-ProRule" id="PRU00110"/>
    </source>
</evidence>
<dbReference type="RefSeq" id="WP_072696298.1">
    <property type="nucleotide sequence ID" value="NZ_FRDI01000003.1"/>
</dbReference>
<dbReference type="Pfam" id="PF01627">
    <property type="entry name" value="Hpt"/>
    <property type="match status" value="1"/>
</dbReference>
<organism evidence="3 4">
    <name type="scientific">Desulfovibrio litoralis DSM 11393</name>
    <dbReference type="NCBI Taxonomy" id="1121455"/>
    <lineage>
        <taxon>Bacteria</taxon>
        <taxon>Pseudomonadati</taxon>
        <taxon>Thermodesulfobacteriota</taxon>
        <taxon>Desulfovibrionia</taxon>
        <taxon>Desulfovibrionales</taxon>
        <taxon>Desulfovibrionaceae</taxon>
        <taxon>Desulfovibrio</taxon>
    </lineage>
</organism>
<evidence type="ECO:0000313" key="4">
    <source>
        <dbReference type="Proteomes" id="UP000186469"/>
    </source>
</evidence>
<protein>
    <submittedName>
        <fullName evidence="3">HPt (Histidine-containing phosphotransfer) domain-containing protein</fullName>
    </submittedName>
</protein>
<dbReference type="InterPro" id="IPR008207">
    <property type="entry name" value="Sig_transdc_His_kin_Hpt_dom"/>
</dbReference>
<dbReference type="SUPFAM" id="SSF47226">
    <property type="entry name" value="Histidine-containing phosphotransfer domain, HPT domain"/>
    <property type="match status" value="1"/>
</dbReference>
<dbReference type="GO" id="GO:0004672">
    <property type="term" value="F:protein kinase activity"/>
    <property type="evidence" value="ECO:0007669"/>
    <property type="project" value="UniProtKB-ARBA"/>
</dbReference>
<dbReference type="Proteomes" id="UP000186469">
    <property type="component" value="Unassembled WGS sequence"/>
</dbReference>
<dbReference type="OrthoDB" id="6386737at2"/>
<dbReference type="GO" id="GO:0000160">
    <property type="term" value="P:phosphorelay signal transduction system"/>
    <property type="evidence" value="ECO:0007669"/>
    <property type="project" value="InterPro"/>
</dbReference>
<gene>
    <name evidence="3" type="ORF">SAMN02745728_00597</name>
</gene>
<dbReference type="InterPro" id="IPR036641">
    <property type="entry name" value="HPT_dom_sf"/>
</dbReference>
<keyword evidence="4" id="KW-1185">Reference proteome</keyword>
<evidence type="ECO:0000313" key="3">
    <source>
        <dbReference type="EMBL" id="SHN54873.1"/>
    </source>
</evidence>
<dbReference type="PROSITE" id="PS50894">
    <property type="entry name" value="HPT"/>
    <property type="match status" value="1"/>
</dbReference>
<proteinExistence type="predicted"/>
<feature type="domain" description="HPt" evidence="2">
    <location>
        <begin position="16"/>
        <end position="115"/>
    </location>
</feature>
<evidence type="ECO:0000259" key="2">
    <source>
        <dbReference type="PROSITE" id="PS50894"/>
    </source>
</evidence>
<dbReference type="STRING" id="1121455.SAMN02745728_00597"/>
<dbReference type="Gene3D" id="1.20.120.160">
    <property type="entry name" value="HPT domain"/>
    <property type="match status" value="1"/>
</dbReference>
<dbReference type="EMBL" id="FRDI01000003">
    <property type="protein sequence ID" value="SHN54873.1"/>
    <property type="molecule type" value="Genomic_DNA"/>
</dbReference>